<dbReference type="PANTHER" id="PTHR43712">
    <property type="entry name" value="PUTATIVE (AFU_ORTHOLOGUE AFUA_4G14580)-RELATED"/>
    <property type="match status" value="1"/>
</dbReference>
<dbReference type="PROSITE" id="PS51683">
    <property type="entry name" value="SAM_OMT_II"/>
    <property type="match status" value="1"/>
</dbReference>
<dbReference type="EMBL" id="KN837194">
    <property type="protein sequence ID" value="KIJ34906.1"/>
    <property type="molecule type" value="Genomic_DNA"/>
</dbReference>
<dbReference type="InterPro" id="IPR029063">
    <property type="entry name" value="SAM-dependent_MTases_sf"/>
</dbReference>
<dbReference type="Gene3D" id="1.10.10.10">
    <property type="entry name" value="Winged helix-like DNA-binding domain superfamily/Winged helix DNA-binding domain"/>
    <property type="match status" value="1"/>
</dbReference>
<evidence type="ECO:0000256" key="1">
    <source>
        <dbReference type="ARBA" id="ARBA00022603"/>
    </source>
</evidence>
<protein>
    <submittedName>
        <fullName evidence="5">Unplaced genomic scaffold SPHSTscaffold_119, whole genome shotgun sequence</fullName>
    </submittedName>
</protein>
<dbReference type="PANTHER" id="PTHR43712:SF2">
    <property type="entry name" value="O-METHYLTRANSFERASE CICE"/>
    <property type="match status" value="1"/>
</dbReference>
<evidence type="ECO:0000259" key="4">
    <source>
        <dbReference type="Pfam" id="PF00891"/>
    </source>
</evidence>
<organism evidence="5 6">
    <name type="scientific">Sphaerobolus stellatus (strain SS14)</name>
    <dbReference type="NCBI Taxonomy" id="990650"/>
    <lineage>
        <taxon>Eukaryota</taxon>
        <taxon>Fungi</taxon>
        <taxon>Dikarya</taxon>
        <taxon>Basidiomycota</taxon>
        <taxon>Agaricomycotina</taxon>
        <taxon>Agaricomycetes</taxon>
        <taxon>Phallomycetidae</taxon>
        <taxon>Geastrales</taxon>
        <taxon>Sphaerobolaceae</taxon>
        <taxon>Sphaerobolus</taxon>
    </lineage>
</organism>
<name>A0A0C9VCA0_SPHS4</name>
<sequence>MPVALHNSSADIIALANLISSTVQEIVTEYSKAGHDIPSLDSTDSGPFDAPEKVSGTLSKAIRTIEAACAQLSFTVASPGHVMTNKSYGYEEPAGMLVALNAKVADHLVDKPEGLHVDELALKSDLDAGKLGRILRMLATKHCFREVKPNVFANNRLSMQMVSTNPVSGLLGHMSDEGLRAGSRLNEALTDPKTASSTSADDSPFHRAHGVSLFGFYESPVGSKVSERFAQAMVGWGEVTGKAMLPKVYAWENVSENATLCDVGGNNGHMVLDLMKEYPKLKAVIQDLPPVIEQAKELWTKENPQAIEKRRVEFVPLDFLKETPVPNCDFYYLRHILHDWPNSDCQKILSNVRKAMGPKSRLLIHEFVLQPAVRDTSGTAVNQAPEPLLPNYGMGRVRLYQQDINMMILFNSKERTLQEFIELTEQTGFKFEKLWDSGEAGLIEFTIA</sequence>
<dbReference type="OrthoDB" id="1606438at2759"/>
<dbReference type="InterPro" id="IPR036390">
    <property type="entry name" value="WH_DNA-bd_sf"/>
</dbReference>
<keyword evidence="2" id="KW-0808">Transferase</keyword>
<dbReference type="GO" id="GO:0008171">
    <property type="term" value="F:O-methyltransferase activity"/>
    <property type="evidence" value="ECO:0007669"/>
    <property type="project" value="InterPro"/>
</dbReference>
<reference evidence="5 6" key="1">
    <citation type="submission" date="2014-06" db="EMBL/GenBank/DDBJ databases">
        <title>Evolutionary Origins and Diversification of the Mycorrhizal Mutualists.</title>
        <authorList>
            <consortium name="DOE Joint Genome Institute"/>
            <consortium name="Mycorrhizal Genomics Consortium"/>
            <person name="Kohler A."/>
            <person name="Kuo A."/>
            <person name="Nagy L.G."/>
            <person name="Floudas D."/>
            <person name="Copeland A."/>
            <person name="Barry K.W."/>
            <person name="Cichocki N."/>
            <person name="Veneault-Fourrey C."/>
            <person name="LaButti K."/>
            <person name="Lindquist E.A."/>
            <person name="Lipzen A."/>
            <person name="Lundell T."/>
            <person name="Morin E."/>
            <person name="Murat C."/>
            <person name="Riley R."/>
            <person name="Ohm R."/>
            <person name="Sun H."/>
            <person name="Tunlid A."/>
            <person name="Henrissat B."/>
            <person name="Grigoriev I.V."/>
            <person name="Hibbett D.S."/>
            <person name="Martin F."/>
        </authorList>
    </citation>
    <scope>NUCLEOTIDE SEQUENCE [LARGE SCALE GENOMIC DNA]</scope>
    <source>
        <strain evidence="5 6">SS14</strain>
    </source>
</reference>
<evidence type="ECO:0000313" key="5">
    <source>
        <dbReference type="EMBL" id="KIJ34906.1"/>
    </source>
</evidence>
<evidence type="ECO:0000256" key="3">
    <source>
        <dbReference type="ARBA" id="ARBA00022691"/>
    </source>
</evidence>
<accession>A0A0C9VCA0</accession>
<keyword evidence="6" id="KW-1185">Reference proteome</keyword>
<dbReference type="AlphaFoldDB" id="A0A0C9VCA0"/>
<dbReference type="Pfam" id="PF00891">
    <property type="entry name" value="Methyltransf_2"/>
    <property type="match status" value="1"/>
</dbReference>
<evidence type="ECO:0000256" key="2">
    <source>
        <dbReference type="ARBA" id="ARBA00022679"/>
    </source>
</evidence>
<dbReference type="GO" id="GO:0032259">
    <property type="term" value="P:methylation"/>
    <property type="evidence" value="ECO:0007669"/>
    <property type="project" value="UniProtKB-KW"/>
</dbReference>
<gene>
    <name evidence="5" type="ORF">M422DRAFT_34846</name>
</gene>
<feature type="domain" description="O-methyltransferase C-terminal" evidence="4">
    <location>
        <begin position="200"/>
        <end position="430"/>
    </location>
</feature>
<dbReference type="SUPFAM" id="SSF46785">
    <property type="entry name" value="Winged helix' DNA-binding domain"/>
    <property type="match status" value="1"/>
</dbReference>
<dbReference type="InterPro" id="IPR001077">
    <property type="entry name" value="COMT_C"/>
</dbReference>
<dbReference type="SUPFAM" id="SSF53335">
    <property type="entry name" value="S-adenosyl-L-methionine-dependent methyltransferases"/>
    <property type="match status" value="1"/>
</dbReference>
<dbReference type="HOGENOM" id="CLU_005533_0_1_1"/>
<dbReference type="Proteomes" id="UP000054279">
    <property type="component" value="Unassembled WGS sequence"/>
</dbReference>
<evidence type="ECO:0000313" key="6">
    <source>
        <dbReference type="Proteomes" id="UP000054279"/>
    </source>
</evidence>
<dbReference type="Gene3D" id="3.40.50.150">
    <property type="entry name" value="Vaccinia Virus protein VP39"/>
    <property type="match status" value="1"/>
</dbReference>
<dbReference type="InterPro" id="IPR036388">
    <property type="entry name" value="WH-like_DNA-bd_sf"/>
</dbReference>
<keyword evidence="3" id="KW-0949">S-adenosyl-L-methionine</keyword>
<keyword evidence="1" id="KW-0489">Methyltransferase</keyword>
<proteinExistence type="predicted"/>
<dbReference type="InterPro" id="IPR016461">
    <property type="entry name" value="COMT-like"/>
</dbReference>